<proteinExistence type="predicted"/>
<sequence>MTRVNPIEALYRARDALELAAAEQARQAEPTPDQLSAYGSAIVSTLAAAGELATVLAGQVADYDEQRLREQATQNHPADKLRAALSHLTALQEVLANALVDARHYWTAAAGMHDDLQADRE</sequence>
<protein>
    <recommendedName>
        <fullName evidence="3">PE family protein</fullName>
    </recommendedName>
</protein>
<name>A0ABV4CHH9_9PSEU</name>
<organism evidence="1 2">
    <name type="scientific">Saccharopolyspora cebuensis</name>
    <dbReference type="NCBI Taxonomy" id="418759"/>
    <lineage>
        <taxon>Bacteria</taxon>
        <taxon>Bacillati</taxon>
        <taxon>Actinomycetota</taxon>
        <taxon>Actinomycetes</taxon>
        <taxon>Pseudonocardiales</taxon>
        <taxon>Pseudonocardiaceae</taxon>
        <taxon>Saccharopolyspora</taxon>
    </lineage>
</organism>
<dbReference type="EMBL" id="JBGEHV010000016">
    <property type="protein sequence ID" value="MEY8039963.1"/>
    <property type="molecule type" value="Genomic_DNA"/>
</dbReference>
<dbReference type="Proteomes" id="UP001564626">
    <property type="component" value="Unassembled WGS sequence"/>
</dbReference>
<gene>
    <name evidence="1" type="ORF">AB8O55_11200</name>
</gene>
<dbReference type="RefSeq" id="WP_345363143.1">
    <property type="nucleotide sequence ID" value="NZ_BAABII010000009.1"/>
</dbReference>
<reference evidence="1 2" key="1">
    <citation type="submission" date="2024-08" db="EMBL/GenBank/DDBJ databases">
        <title>Genome mining of Saccharopolyspora cebuensis PGLac3 from Nigerian medicinal plant.</title>
        <authorList>
            <person name="Ezeobiora C.E."/>
            <person name="Igbokwe N.H."/>
            <person name="Amin D.H."/>
            <person name="Mendie U.E."/>
        </authorList>
    </citation>
    <scope>NUCLEOTIDE SEQUENCE [LARGE SCALE GENOMIC DNA]</scope>
    <source>
        <strain evidence="1 2">PGLac3</strain>
    </source>
</reference>
<comment type="caution">
    <text evidence="1">The sequence shown here is derived from an EMBL/GenBank/DDBJ whole genome shotgun (WGS) entry which is preliminary data.</text>
</comment>
<evidence type="ECO:0000313" key="1">
    <source>
        <dbReference type="EMBL" id="MEY8039963.1"/>
    </source>
</evidence>
<evidence type="ECO:0000313" key="2">
    <source>
        <dbReference type="Proteomes" id="UP001564626"/>
    </source>
</evidence>
<accession>A0ABV4CHH9</accession>
<keyword evidence="2" id="KW-1185">Reference proteome</keyword>
<evidence type="ECO:0008006" key="3">
    <source>
        <dbReference type="Google" id="ProtNLM"/>
    </source>
</evidence>